<dbReference type="Proteomes" id="UP000320231">
    <property type="component" value="Chromosome"/>
</dbReference>
<dbReference type="KEGG" id="hsr:HSBAA_29120"/>
<evidence type="ECO:0000313" key="1">
    <source>
        <dbReference type="EMBL" id="BBI61606.1"/>
    </source>
</evidence>
<organism evidence="1 2">
    <name type="scientific">Vreelandella sulfidaeris</name>
    <dbReference type="NCBI Taxonomy" id="115553"/>
    <lineage>
        <taxon>Bacteria</taxon>
        <taxon>Pseudomonadati</taxon>
        <taxon>Pseudomonadota</taxon>
        <taxon>Gammaproteobacteria</taxon>
        <taxon>Oceanospirillales</taxon>
        <taxon>Halomonadaceae</taxon>
        <taxon>Vreelandella</taxon>
    </lineage>
</organism>
<proteinExistence type="predicted"/>
<gene>
    <name evidence="1" type="ORF">HSBAA_29120</name>
</gene>
<evidence type="ECO:0000313" key="2">
    <source>
        <dbReference type="Proteomes" id="UP000320231"/>
    </source>
</evidence>
<sequence>MHCLYSPLRVFNVKPKKGWVVGTDEPTQSWDEAFELLLKLESREITGNAAKQAAEDMAASLPTWAADLFLRCLNKRPDAGMGPPSSTRNSNTTYPSLTVPWLSQWTSLAVSGR</sequence>
<protein>
    <submittedName>
        <fullName evidence="1">Uncharacterized protein</fullName>
    </submittedName>
</protein>
<name>A0A455U659_9GAMM</name>
<dbReference type="AlphaFoldDB" id="A0A455U659"/>
<reference evidence="1 2" key="1">
    <citation type="journal article" date="2019" name="Microbiol. Resour. Announc.">
        <title>Complete Genome Sequence of Halomonas sulfidaeris Strain Esulfide1 Isolated from a Metal Sulfide Rock at a Depth of 2,200 Meters, Obtained Using Nanopore Sequencing.</title>
        <authorList>
            <person name="Saito M."/>
            <person name="Nishigata A."/>
            <person name="Galipon J."/>
            <person name="Arakawa K."/>
        </authorList>
    </citation>
    <scope>NUCLEOTIDE SEQUENCE [LARGE SCALE GENOMIC DNA]</scope>
    <source>
        <strain evidence="1 2">ATCC BAA-803</strain>
    </source>
</reference>
<accession>A0A455U659</accession>
<dbReference type="EMBL" id="AP019514">
    <property type="protein sequence ID" value="BBI61606.1"/>
    <property type="molecule type" value="Genomic_DNA"/>
</dbReference>